<reference evidence="1" key="1">
    <citation type="submission" date="2013-01" db="EMBL/GenBank/DDBJ databases">
        <title>Genome assembly of Mariniradius saccharolyticus AK6.</title>
        <authorList>
            <person name="Vaidya B."/>
            <person name="Khatri I."/>
            <person name="Tanuku N.R.S."/>
            <person name="Subramanian S."/>
            <person name="Pinnaka A."/>
        </authorList>
    </citation>
    <scope>NUCLEOTIDE SEQUENCE [LARGE SCALE GENOMIC DNA]</scope>
    <source>
        <strain evidence="1">AK6</strain>
    </source>
</reference>
<dbReference type="EMBL" id="AMZY02000004">
    <property type="protein sequence ID" value="EMS34845.1"/>
    <property type="molecule type" value="Genomic_DNA"/>
</dbReference>
<proteinExistence type="predicted"/>
<sequence>MLKTEFYSDKKKSKTFSIDSANWEWIFVTQTKTNFNPKSNSD</sequence>
<protein>
    <submittedName>
        <fullName evidence="1">Uncharacterized protein</fullName>
    </submittedName>
</protein>
<name>M7XBQ6_9BACT</name>
<evidence type="ECO:0000313" key="2">
    <source>
        <dbReference type="Proteomes" id="UP000010953"/>
    </source>
</evidence>
<comment type="caution">
    <text evidence="1">The sequence shown here is derived from an EMBL/GenBank/DDBJ whole genome shotgun (WGS) entry which is preliminary data.</text>
</comment>
<evidence type="ECO:0000313" key="1">
    <source>
        <dbReference type="EMBL" id="EMS34845.1"/>
    </source>
</evidence>
<dbReference type="AlphaFoldDB" id="M7XBQ6"/>
<accession>M7XBQ6</accession>
<keyword evidence="2" id="KW-1185">Reference proteome</keyword>
<dbReference type="InParanoid" id="M7XBQ6"/>
<organism evidence="1 2">
    <name type="scientific">Mariniradius saccharolyticus AK6</name>
    <dbReference type="NCBI Taxonomy" id="1239962"/>
    <lineage>
        <taxon>Bacteria</taxon>
        <taxon>Pseudomonadati</taxon>
        <taxon>Bacteroidota</taxon>
        <taxon>Cytophagia</taxon>
        <taxon>Cytophagales</taxon>
        <taxon>Cyclobacteriaceae</taxon>
        <taxon>Mariniradius</taxon>
    </lineage>
</organism>
<gene>
    <name evidence="1" type="ORF">C943_03166</name>
</gene>
<dbReference type="Proteomes" id="UP000010953">
    <property type="component" value="Unassembled WGS sequence"/>
</dbReference>